<dbReference type="AlphaFoldDB" id="W1XMP4"/>
<organism evidence="1">
    <name type="scientific">human gut metagenome</name>
    <dbReference type="NCBI Taxonomy" id="408170"/>
    <lineage>
        <taxon>unclassified sequences</taxon>
        <taxon>metagenomes</taxon>
        <taxon>organismal metagenomes</taxon>
    </lineage>
</organism>
<accession>W1XMP4</accession>
<comment type="caution">
    <text evidence="1">The sequence shown here is derived from an EMBL/GenBank/DDBJ whole genome shotgun (WGS) entry which is preliminary data.</text>
</comment>
<protein>
    <submittedName>
        <fullName evidence="1">Uncharacterized protein</fullName>
    </submittedName>
</protein>
<feature type="non-terminal residue" evidence="1">
    <location>
        <position position="92"/>
    </location>
</feature>
<gene>
    <name evidence="1" type="ORF">Q604_UNBC13995G0001</name>
</gene>
<reference evidence="1" key="1">
    <citation type="submission" date="2013-12" db="EMBL/GenBank/DDBJ databases">
        <title>A Varibaculum cambriense genome reconstructed from a premature infant gut community with otherwise low bacterial novelty that shifts toward anaerobic metabolism during the third week of life.</title>
        <authorList>
            <person name="Brown C.T."/>
            <person name="Sharon I."/>
            <person name="Thomas B.C."/>
            <person name="Castelle C.J."/>
            <person name="Morowitz M.J."/>
            <person name="Banfield J.F."/>
        </authorList>
    </citation>
    <scope>NUCLEOTIDE SEQUENCE</scope>
</reference>
<proteinExistence type="predicted"/>
<sequence>YSKKKSFETVKWETDWNESYVEIEENKSDWSNGTEIHIYDLRSVWRKRRLEQLKVFLERTYNDSKMSIRIISENYNVTLSNYFPKPLLPDNI</sequence>
<name>W1XMP4_9ZZZZ</name>
<evidence type="ECO:0000313" key="1">
    <source>
        <dbReference type="EMBL" id="ETJ31517.1"/>
    </source>
</evidence>
<feature type="non-terminal residue" evidence="1">
    <location>
        <position position="1"/>
    </location>
</feature>
<dbReference type="EMBL" id="AZMM01013995">
    <property type="protein sequence ID" value="ETJ31517.1"/>
    <property type="molecule type" value="Genomic_DNA"/>
</dbReference>